<dbReference type="AlphaFoldDB" id="A0AAV2QHF0"/>
<keyword evidence="3" id="KW-1185">Reference proteome</keyword>
<name>A0AAV2QHF0_MEGNR</name>
<protein>
    <recommendedName>
        <fullName evidence="1">DUF4789 domain-containing protein</fullName>
    </recommendedName>
</protein>
<gene>
    <name evidence="2" type="ORF">MNOR_LOCUS11595</name>
</gene>
<dbReference type="PANTHER" id="PTHR21177">
    <property type="entry name" value="IP06524P-RELATED"/>
    <property type="match status" value="1"/>
</dbReference>
<feature type="domain" description="DUF4789" evidence="1">
    <location>
        <begin position="63"/>
        <end position="125"/>
    </location>
</feature>
<comment type="caution">
    <text evidence="2">The sequence shown here is derived from an EMBL/GenBank/DDBJ whole genome shotgun (WGS) entry which is preliminary data.</text>
</comment>
<dbReference type="EMBL" id="CAXKWB010006142">
    <property type="protein sequence ID" value="CAL4081625.1"/>
    <property type="molecule type" value="Genomic_DNA"/>
</dbReference>
<dbReference type="Proteomes" id="UP001497623">
    <property type="component" value="Unassembled WGS sequence"/>
</dbReference>
<feature type="non-terminal residue" evidence="2">
    <location>
        <position position="1"/>
    </location>
</feature>
<sequence>CDIEGYIRYQGECYEILSTGPCGEDKWLVMKDYNYAECEPRKCALGNLFYEDKCVNLEDSAICGKGQMLFVESTGIAFCDCDPDYIYFQRDGTCIAENEQGWCPWGEYLVRNVDGNPECKPNPCGISGSVYHENTRRCYKKNYAGICKQGNIEIKGNEAECMEGQFDDSRNVFEVPTLRRCPKGSKRDLLHECRRRFNMPSIPSVLKARHLYGGCSPGWTKAPGGKCKQIRNLFAGRK</sequence>
<accession>A0AAV2QHF0</accession>
<evidence type="ECO:0000313" key="3">
    <source>
        <dbReference type="Proteomes" id="UP001497623"/>
    </source>
</evidence>
<evidence type="ECO:0000259" key="1">
    <source>
        <dbReference type="Pfam" id="PF16033"/>
    </source>
</evidence>
<evidence type="ECO:0000313" key="2">
    <source>
        <dbReference type="EMBL" id="CAL4081625.1"/>
    </source>
</evidence>
<dbReference type="InterPro" id="IPR031993">
    <property type="entry name" value="DUF4789"/>
</dbReference>
<proteinExistence type="predicted"/>
<organism evidence="2 3">
    <name type="scientific">Meganyctiphanes norvegica</name>
    <name type="common">Northern krill</name>
    <name type="synonym">Thysanopoda norvegica</name>
    <dbReference type="NCBI Taxonomy" id="48144"/>
    <lineage>
        <taxon>Eukaryota</taxon>
        <taxon>Metazoa</taxon>
        <taxon>Ecdysozoa</taxon>
        <taxon>Arthropoda</taxon>
        <taxon>Crustacea</taxon>
        <taxon>Multicrustacea</taxon>
        <taxon>Malacostraca</taxon>
        <taxon>Eumalacostraca</taxon>
        <taxon>Eucarida</taxon>
        <taxon>Euphausiacea</taxon>
        <taxon>Euphausiidae</taxon>
        <taxon>Meganyctiphanes</taxon>
    </lineage>
</organism>
<dbReference type="Pfam" id="PF16033">
    <property type="entry name" value="DUF4789"/>
    <property type="match status" value="1"/>
</dbReference>
<reference evidence="2 3" key="1">
    <citation type="submission" date="2024-05" db="EMBL/GenBank/DDBJ databases">
        <authorList>
            <person name="Wallberg A."/>
        </authorList>
    </citation>
    <scope>NUCLEOTIDE SEQUENCE [LARGE SCALE GENOMIC DNA]</scope>
</reference>
<dbReference type="PANTHER" id="PTHR21177:SF7">
    <property type="entry name" value="GH11627P"/>
    <property type="match status" value="1"/>
</dbReference>